<evidence type="ECO:0000313" key="11">
    <source>
        <dbReference type="Proteomes" id="UP000322000"/>
    </source>
</evidence>
<keyword evidence="11" id="KW-1185">Reference proteome</keyword>
<feature type="transmembrane region" description="Helical" evidence="10">
    <location>
        <begin position="195"/>
        <end position="212"/>
    </location>
</feature>
<dbReference type="GO" id="GO:0005549">
    <property type="term" value="F:odorant binding"/>
    <property type="evidence" value="ECO:0007669"/>
    <property type="project" value="InterPro"/>
</dbReference>
<dbReference type="GO" id="GO:0004984">
    <property type="term" value="F:olfactory receptor activity"/>
    <property type="evidence" value="ECO:0007669"/>
    <property type="project" value="InterPro"/>
</dbReference>
<keyword evidence="9 10" id="KW-0807">Transducer</keyword>
<evidence type="ECO:0000256" key="9">
    <source>
        <dbReference type="ARBA" id="ARBA00023224"/>
    </source>
</evidence>
<gene>
    <name evidence="12" type="primary">LOC113508692</name>
</gene>
<feature type="transmembrane region" description="Helical" evidence="10">
    <location>
        <begin position="265"/>
        <end position="287"/>
    </location>
</feature>
<evidence type="ECO:0000256" key="10">
    <source>
        <dbReference type="RuleBase" id="RU351113"/>
    </source>
</evidence>
<dbReference type="OrthoDB" id="7408385at2759"/>
<keyword evidence="4 10" id="KW-0812">Transmembrane</keyword>
<evidence type="ECO:0000256" key="8">
    <source>
        <dbReference type="ARBA" id="ARBA00023170"/>
    </source>
</evidence>
<feature type="transmembrane region" description="Helical" evidence="10">
    <location>
        <begin position="138"/>
        <end position="156"/>
    </location>
</feature>
<keyword evidence="7 10" id="KW-0472">Membrane</keyword>
<dbReference type="Proteomes" id="UP000322000">
    <property type="component" value="Chromosome 3"/>
</dbReference>
<dbReference type="KEGG" id="tnl:113508692"/>
<evidence type="ECO:0000256" key="4">
    <source>
        <dbReference type="ARBA" id="ARBA00022692"/>
    </source>
</evidence>
<accession>A0A7E5X4Z2</accession>
<keyword evidence="2" id="KW-1003">Cell membrane</keyword>
<dbReference type="InterPro" id="IPR004117">
    <property type="entry name" value="7tm6_olfct_rcpt"/>
</dbReference>
<dbReference type="PANTHER" id="PTHR21137:SF35">
    <property type="entry name" value="ODORANT RECEPTOR 19A-RELATED"/>
    <property type="match status" value="1"/>
</dbReference>
<dbReference type="GeneID" id="113508692"/>
<dbReference type="Pfam" id="PF02949">
    <property type="entry name" value="7tm_6"/>
    <property type="match status" value="1"/>
</dbReference>
<evidence type="ECO:0000256" key="1">
    <source>
        <dbReference type="ARBA" id="ARBA00004651"/>
    </source>
</evidence>
<feature type="transmembrane region" description="Helical" evidence="10">
    <location>
        <begin position="293"/>
        <end position="313"/>
    </location>
</feature>
<comment type="similarity">
    <text evidence="10">Belongs to the insect chemoreceptor superfamily. Heteromeric odorant receptor channel (TC 1.A.69) family.</text>
</comment>
<dbReference type="GO" id="GO:0007165">
    <property type="term" value="P:signal transduction"/>
    <property type="evidence" value="ECO:0007669"/>
    <property type="project" value="UniProtKB-KW"/>
</dbReference>
<evidence type="ECO:0000256" key="5">
    <source>
        <dbReference type="ARBA" id="ARBA00022725"/>
    </source>
</evidence>
<dbReference type="InParanoid" id="A0A7E5X4Z2"/>
<dbReference type="AlphaFoldDB" id="A0A7E5X4Z2"/>
<keyword evidence="5 10" id="KW-0552">Olfaction</keyword>
<evidence type="ECO:0000256" key="6">
    <source>
        <dbReference type="ARBA" id="ARBA00022989"/>
    </source>
</evidence>
<keyword evidence="3 10" id="KW-0716">Sensory transduction</keyword>
<dbReference type="PANTHER" id="PTHR21137">
    <property type="entry name" value="ODORANT RECEPTOR"/>
    <property type="match status" value="1"/>
</dbReference>
<organism evidence="11 12">
    <name type="scientific">Trichoplusia ni</name>
    <name type="common">Cabbage looper</name>
    <dbReference type="NCBI Taxonomy" id="7111"/>
    <lineage>
        <taxon>Eukaryota</taxon>
        <taxon>Metazoa</taxon>
        <taxon>Ecdysozoa</taxon>
        <taxon>Arthropoda</taxon>
        <taxon>Hexapoda</taxon>
        <taxon>Insecta</taxon>
        <taxon>Pterygota</taxon>
        <taxon>Neoptera</taxon>
        <taxon>Endopterygota</taxon>
        <taxon>Lepidoptera</taxon>
        <taxon>Glossata</taxon>
        <taxon>Ditrysia</taxon>
        <taxon>Noctuoidea</taxon>
        <taxon>Noctuidae</taxon>
        <taxon>Plusiinae</taxon>
        <taxon>Trichoplusia</taxon>
    </lineage>
</organism>
<sequence>MFSYLTKQAQYIKSRLDGNTLENLLWFIDIGPKMVGFDLKRKKVFVWFWVVHLFLLAYVYCLGTFVYLWKRADSAQDSVKSFFNVAIVLLVGNASWWTLSKRSLLKHAIQKTEVCDRLALHSPFFQQKHAQYIRHVKIVMFLFYGLNVSNGFLIYFPHRISLSNDFAMAQCVGMEPLSESPNGEICLVTLAMQEFTFLFIVLNYQSVQLILIEHASIMFRLLALEMNTLNEPADVEVSKKLAKEILPSIIKRHALLLDVINTLKLLYSVTMGFNFGSNAVCILLFFYIPLQEWLQFMPVLVYCFFVFFLYCFLCQRLVDSSEIFETAVYCCGWEKFDLREKKMVFVMLRQSQKPVILKAADIVPVNIATFASTLQAMFKFVTVVKI</sequence>
<dbReference type="RefSeq" id="XP_026747576.1">
    <property type="nucleotide sequence ID" value="XM_026891775.1"/>
</dbReference>
<evidence type="ECO:0000256" key="2">
    <source>
        <dbReference type="ARBA" id="ARBA00022475"/>
    </source>
</evidence>
<feature type="transmembrane region" description="Helical" evidence="10">
    <location>
        <begin position="81"/>
        <end position="99"/>
    </location>
</feature>
<proteinExistence type="inferred from homology"/>
<evidence type="ECO:0000256" key="7">
    <source>
        <dbReference type="ARBA" id="ARBA00023136"/>
    </source>
</evidence>
<protein>
    <recommendedName>
        <fullName evidence="10">Odorant receptor</fullName>
    </recommendedName>
</protein>
<reference evidence="12" key="1">
    <citation type="submission" date="2025-08" db="UniProtKB">
        <authorList>
            <consortium name="RefSeq"/>
        </authorList>
    </citation>
    <scope>IDENTIFICATION</scope>
</reference>
<evidence type="ECO:0000313" key="12">
    <source>
        <dbReference type="RefSeq" id="XP_026747576.1"/>
    </source>
</evidence>
<keyword evidence="6 10" id="KW-1133">Transmembrane helix</keyword>
<name>A0A7E5X4Z2_TRINI</name>
<feature type="transmembrane region" description="Helical" evidence="10">
    <location>
        <begin position="44"/>
        <end position="69"/>
    </location>
</feature>
<comment type="subcellular location">
    <subcellularLocation>
        <location evidence="1 10">Cell membrane</location>
        <topology evidence="1 10">Multi-pass membrane protein</topology>
    </subcellularLocation>
</comment>
<evidence type="ECO:0000256" key="3">
    <source>
        <dbReference type="ARBA" id="ARBA00022606"/>
    </source>
</evidence>
<comment type="caution">
    <text evidence="10">Lacks conserved residue(s) required for the propagation of feature annotation.</text>
</comment>
<dbReference type="GO" id="GO:0005886">
    <property type="term" value="C:plasma membrane"/>
    <property type="evidence" value="ECO:0007669"/>
    <property type="project" value="UniProtKB-SubCell"/>
</dbReference>
<keyword evidence="8 10" id="KW-0675">Receptor</keyword>